<gene>
    <name evidence="1" type="ORF">SUTH_00475</name>
</gene>
<keyword evidence="2" id="KW-1185">Reference proteome</keyword>
<dbReference type="KEGG" id="shd:SUTH_00475"/>
<evidence type="ECO:0000313" key="2">
    <source>
        <dbReference type="Proteomes" id="UP000031637"/>
    </source>
</evidence>
<organism evidence="1 2">
    <name type="scientific">Sulfuritalea hydrogenivorans sk43H</name>
    <dbReference type="NCBI Taxonomy" id="1223802"/>
    <lineage>
        <taxon>Bacteria</taxon>
        <taxon>Pseudomonadati</taxon>
        <taxon>Pseudomonadota</taxon>
        <taxon>Betaproteobacteria</taxon>
        <taxon>Nitrosomonadales</taxon>
        <taxon>Sterolibacteriaceae</taxon>
        <taxon>Sulfuritalea</taxon>
    </lineage>
</organism>
<protein>
    <submittedName>
        <fullName evidence="1">Uncharacterized protein</fullName>
    </submittedName>
</protein>
<name>W0SAQ0_9PROT</name>
<reference evidence="1 2" key="1">
    <citation type="journal article" date="2014" name="Syst. Appl. Microbiol.">
        <title>Complete genomes of freshwater sulfur oxidizers Sulfuricella denitrificans skB26 and Sulfuritalea hydrogenivorans sk43H: genetic insights into the sulfur oxidation pathway of betaproteobacteria.</title>
        <authorList>
            <person name="Watanabe T."/>
            <person name="Kojima H."/>
            <person name="Fukui M."/>
        </authorList>
    </citation>
    <scope>NUCLEOTIDE SEQUENCE [LARGE SCALE GENOMIC DNA]</scope>
    <source>
        <strain evidence="1">DSM22779</strain>
    </source>
</reference>
<dbReference type="AlphaFoldDB" id="W0SAQ0"/>
<accession>W0SAQ0</accession>
<proteinExistence type="predicted"/>
<dbReference type="EMBL" id="AP012547">
    <property type="protein sequence ID" value="BAO28289.1"/>
    <property type="molecule type" value="Genomic_DNA"/>
</dbReference>
<dbReference type="HOGENOM" id="CLU_1517171_0_0_4"/>
<dbReference type="Proteomes" id="UP000031637">
    <property type="component" value="Chromosome"/>
</dbReference>
<evidence type="ECO:0000313" key="1">
    <source>
        <dbReference type="EMBL" id="BAO28289.1"/>
    </source>
</evidence>
<sequence length="177" mass="19791">MLQKAVLDALADANNHAATATDDGANERVGWHFLGDIGNAAYLDGVHRLCRLAARASDALPCQSGRSRTVWTLLRVTERAMVMAKVGRWLSNWPKEWVSWAGVSDLTQHYLEKEYGPWPGWVKPAIAQLPYSHGPVNVRRPRQKRCLSRLRKEHKSLAVYRQARAALLLTKAGLQSA</sequence>